<reference evidence="1" key="1">
    <citation type="journal article" date="2021" name="bioRxiv">
        <title>Unraveling nitrogen, sulfur and carbon metabolic pathways and microbial community transcriptional responses to substrate deprivation and toxicity stresses in a bioreactor mimicking anoxic brackish coastal sediment conditions.</title>
        <authorList>
            <person name="Martins P.D."/>
            <person name="Echeveste M.J."/>
            <person name="Arshad A."/>
            <person name="Kurth J."/>
            <person name="Ouboter H."/>
            <person name="Jetten M.S.M."/>
            <person name="Welte C.U."/>
        </authorList>
    </citation>
    <scope>NUCLEOTIDE SEQUENCE</scope>
    <source>
        <strain evidence="1">MAG_39</strain>
    </source>
</reference>
<evidence type="ECO:0000313" key="2">
    <source>
        <dbReference type="Proteomes" id="UP000705867"/>
    </source>
</evidence>
<organism evidence="1 2">
    <name type="scientific">Candidatus Nitrobium versatile</name>
    <dbReference type="NCBI Taxonomy" id="2884831"/>
    <lineage>
        <taxon>Bacteria</taxon>
        <taxon>Pseudomonadati</taxon>
        <taxon>Nitrospirota</taxon>
        <taxon>Nitrospiria</taxon>
        <taxon>Nitrospirales</taxon>
        <taxon>Nitrospiraceae</taxon>
        <taxon>Candidatus Nitrobium</taxon>
    </lineage>
</organism>
<dbReference type="AlphaFoldDB" id="A0A953M1K9"/>
<name>A0A953M1K9_9BACT</name>
<protein>
    <submittedName>
        <fullName evidence="1">Uncharacterized protein</fullName>
    </submittedName>
</protein>
<evidence type="ECO:0000313" key="1">
    <source>
        <dbReference type="EMBL" id="MBZ0156825.1"/>
    </source>
</evidence>
<proteinExistence type="predicted"/>
<dbReference type="Proteomes" id="UP000705867">
    <property type="component" value="Unassembled WGS sequence"/>
</dbReference>
<dbReference type="EMBL" id="JAIOIV010000091">
    <property type="protein sequence ID" value="MBZ0156825.1"/>
    <property type="molecule type" value="Genomic_DNA"/>
</dbReference>
<accession>A0A953M1K9</accession>
<sequence length="290" mass="31296">MSVAIGIIILAAVVGAYSGSLKVFKDVKSISENIDTKTPSIELLARYFDRWGVGVVSRAATEDNKTTCANCPAFRKYISVTDTTPCDDITFYGNLYGIGFVQNVASGAANVVSCRLSKDTNKNCYYLWRNNAVQNDYDGSNNLIPLGLASNLSVNNADCSALSAGATYNATVDDDLSPYTGSVFKTVQAGDIIQRTPHSIRLYCSQNPNDNNNQWLYVDLSETVSDCSEEDTPTPIAPVDSFQVSLLPSGCSGTGGTCTAAQVNVTFRSQSQKYKAGQYDTYDVTRVFGR</sequence>
<gene>
    <name evidence="1" type="ORF">K8I29_11535</name>
</gene>
<comment type="caution">
    <text evidence="1">The sequence shown here is derived from an EMBL/GenBank/DDBJ whole genome shotgun (WGS) entry which is preliminary data.</text>
</comment>
<reference evidence="1" key="2">
    <citation type="submission" date="2021-08" db="EMBL/GenBank/DDBJ databases">
        <authorList>
            <person name="Dalcin Martins P."/>
        </authorList>
    </citation>
    <scope>NUCLEOTIDE SEQUENCE</scope>
    <source>
        <strain evidence="1">MAG_39</strain>
    </source>
</reference>